<protein>
    <submittedName>
        <fullName evidence="2">CarD family transcriptional regulator</fullName>
    </submittedName>
</protein>
<feature type="domain" description="Cyclic nucleotide-binding" evidence="1">
    <location>
        <begin position="55"/>
        <end position="139"/>
    </location>
</feature>
<dbReference type="Proteomes" id="UP000556700">
    <property type="component" value="Unassembled WGS sequence"/>
</dbReference>
<sequence length="216" mass="25886">MIPEKSRRVYKRKKIQTEHLKDYGIINLYRMIISYIYISDAEWQYCQSMLSSSFFLKKSMLLNENDDCDKIFFVVSGLLRIYFADEKGEDKTFHFCLENTFATDYESFLKNVPSNHSIQAMEDTVVIVISREMLHNFYNTVRYGEKLGRLITEEYFFIINDKIKALYTNSPKERYLSMNRHFPNLFQRVPQYYIASYLNITPVHLSRLKYTLRKDA</sequence>
<accession>A0A6V6YZG7</accession>
<keyword evidence="3" id="KW-1185">Reference proteome</keyword>
<dbReference type="InterPro" id="IPR014710">
    <property type="entry name" value="RmlC-like_jellyroll"/>
</dbReference>
<dbReference type="EMBL" id="CAIJDO010000136">
    <property type="protein sequence ID" value="CAD0004796.1"/>
    <property type="molecule type" value="Genomic_DNA"/>
</dbReference>
<evidence type="ECO:0000259" key="1">
    <source>
        <dbReference type="Pfam" id="PF00027"/>
    </source>
</evidence>
<dbReference type="InterPro" id="IPR000595">
    <property type="entry name" value="cNMP-bd_dom"/>
</dbReference>
<dbReference type="RefSeq" id="WP_051872765.1">
    <property type="nucleotide sequence ID" value="NZ_CAIJDO010000136.1"/>
</dbReference>
<comment type="caution">
    <text evidence="2">The sequence shown here is derived from an EMBL/GenBank/DDBJ whole genome shotgun (WGS) entry which is preliminary data.</text>
</comment>
<gene>
    <name evidence="2" type="ORF">FLACHUCJ7_02014</name>
</gene>
<proteinExistence type="predicted"/>
<dbReference type="Pfam" id="PF00027">
    <property type="entry name" value="cNMP_binding"/>
    <property type="match status" value="1"/>
</dbReference>
<dbReference type="SUPFAM" id="SSF51206">
    <property type="entry name" value="cAMP-binding domain-like"/>
    <property type="match status" value="1"/>
</dbReference>
<dbReference type="Gene3D" id="2.60.120.10">
    <property type="entry name" value="Jelly Rolls"/>
    <property type="match status" value="1"/>
</dbReference>
<evidence type="ECO:0000313" key="3">
    <source>
        <dbReference type="Proteomes" id="UP000556700"/>
    </source>
</evidence>
<organism evidence="2 3">
    <name type="scientific">Flavobacterium chungangense</name>
    <dbReference type="NCBI Taxonomy" id="554283"/>
    <lineage>
        <taxon>Bacteria</taxon>
        <taxon>Pseudomonadati</taxon>
        <taxon>Bacteroidota</taxon>
        <taxon>Flavobacteriia</taxon>
        <taxon>Flavobacteriales</taxon>
        <taxon>Flavobacteriaceae</taxon>
        <taxon>Flavobacterium</taxon>
    </lineage>
</organism>
<dbReference type="CDD" id="cd00038">
    <property type="entry name" value="CAP_ED"/>
    <property type="match status" value="1"/>
</dbReference>
<evidence type="ECO:0000313" key="2">
    <source>
        <dbReference type="EMBL" id="CAD0004796.1"/>
    </source>
</evidence>
<dbReference type="InterPro" id="IPR018490">
    <property type="entry name" value="cNMP-bd_dom_sf"/>
</dbReference>
<dbReference type="AlphaFoldDB" id="A0A6V6YZG7"/>
<reference evidence="2 3" key="1">
    <citation type="submission" date="2020-06" db="EMBL/GenBank/DDBJ databases">
        <authorList>
            <person name="Criscuolo A."/>
        </authorList>
    </citation>
    <scope>NUCLEOTIDE SEQUENCE [LARGE SCALE GENOMIC DNA]</scope>
    <source>
        <strain evidence="3">CIP 110025</strain>
    </source>
</reference>
<name>A0A6V6YZG7_9FLAO</name>